<evidence type="ECO:0000256" key="8">
    <source>
        <dbReference type="ARBA" id="ARBA00082151"/>
    </source>
</evidence>
<dbReference type="GO" id="GO:0005721">
    <property type="term" value="C:pericentric heterochromatin"/>
    <property type="evidence" value="ECO:0007669"/>
    <property type="project" value="UniProtKB-ARBA"/>
</dbReference>
<feature type="compositionally biased region" description="Basic and acidic residues" evidence="10">
    <location>
        <begin position="238"/>
        <end position="250"/>
    </location>
</feature>
<dbReference type="PANTHER" id="PTHR16684:SF11">
    <property type="entry name" value="CENTROMERE PROTEIN C"/>
    <property type="match status" value="1"/>
</dbReference>
<feature type="domain" description="Mif2/CENP-C cupin" evidence="11">
    <location>
        <begin position="636"/>
        <end position="718"/>
    </location>
</feature>
<dbReference type="GO" id="GO:0019237">
    <property type="term" value="F:centromeric DNA binding"/>
    <property type="evidence" value="ECO:0007669"/>
    <property type="project" value="InterPro"/>
</dbReference>
<evidence type="ECO:0000313" key="12">
    <source>
        <dbReference type="Ensembl" id="ENSBJAP00000025119.1"/>
    </source>
</evidence>
<keyword evidence="3" id="KW-0238">DNA-binding</keyword>
<organism evidence="12 13">
    <name type="scientific">Buteo japonicus</name>
    <dbReference type="NCBI Taxonomy" id="224669"/>
    <lineage>
        <taxon>Eukaryota</taxon>
        <taxon>Metazoa</taxon>
        <taxon>Chordata</taxon>
        <taxon>Craniata</taxon>
        <taxon>Vertebrata</taxon>
        <taxon>Euteleostomi</taxon>
        <taxon>Archelosauria</taxon>
        <taxon>Archosauria</taxon>
        <taxon>Dinosauria</taxon>
        <taxon>Saurischia</taxon>
        <taxon>Theropoda</taxon>
        <taxon>Coelurosauria</taxon>
        <taxon>Aves</taxon>
        <taxon>Neognathae</taxon>
        <taxon>Neoaves</taxon>
        <taxon>Telluraves</taxon>
        <taxon>Accipitrimorphae</taxon>
        <taxon>Accipitriformes</taxon>
        <taxon>Accipitridae</taxon>
        <taxon>Accipitrinae</taxon>
        <taxon>Buteo</taxon>
    </lineage>
</organism>
<reference evidence="12" key="2">
    <citation type="submission" date="2025-09" db="UniProtKB">
        <authorList>
            <consortium name="Ensembl"/>
        </authorList>
    </citation>
    <scope>IDENTIFICATION</scope>
</reference>
<dbReference type="GO" id="GO:0000776">
    <property type="term" value="C:kinetochore"/>
    <property type="evidence" value="ECO:0007669"/>
    <property type="project" value="InterPro"/>
</dbReference>
<feature type="compositionally biased region" description="Basic and acidic residues" evidence="10">
    <location>
        <begin position="185"/>
        <end position="197"/>
    </location>
</feature>
<dbReference type="Gene3D" id="2.60.120.10">
    <property type="entry name" value="Jelly Rolls"/>
    <property type="match status" value="1"/>
</dbReference>
<comment type="similarity">
    <text evidence="2">Belongs to the CENP-C/MIF2 family.</text>
</comment>
<dbReference type="GO" id="GO:0051455">
    <property type="term" value="P:spindle attachment to meiosis I kinetochore"/>
    <property type="evidence" value="ECO:0007669"/>
    <property type="project" value="TreeGrafter"/>
</dbReference>
<comment type="function">
    <text evidence="5">Component of the CENPA-NAC (nucleosome-associated) complex, a complex that plays a central role in assembly of kinetochore proteins, mitotic progression and chromosome segregation. The CENPA-NAC complex recruits the CENPA-CAD (nucleosome distal) complex and may be involved in incorporation of newly synthesized CENPA into centromeres. CENPC recruits DNA methylation and DNMT3B to both centromeric and pericentromeric satellite repeats and regulates the histone code in these regions.</text>
</comment>
<feature type="compositionally biased region" description="Basic and acidic residues" evidence="10">
    <location>
        <begin position="160"/>
        <end position="170"/>
    </location>
</feature>
<evidence type="ECO:0000256" key="3">
    <source>
        <dbReference type="ARBA" id="ARBA00023125"/>
    </source>
</evidence>
<dbReference type="InterPro" id="IPR014710">
    <property type="entry name" value="RmlC-like_jellyroll"/>
</dbReference>
<feature type="compositionally biased region" description="Basic and acidic residues" evidence="10">
    <location>
        <begin position="323"/>
        <end position="336"/>
    </location>
</feature>
<accession>A0A8C0C0U9</accession>
<dbReference type="FunFam" id="2.60.120.10:FF:000033">
    <property type="entry name" value="Centromere protein C 1"/>
    <property type="match status" value="1"/>
</dbReference>
<dbReference type="InterPro" id="IPR025974">
    <property type="entry name" value="Mif2/CENP-C_cupin"/>
</dbReference>
<dbReference type="GO" id="GO:0005634">
    <property type="term" value="C:nucleus"/>
    <property type="evidence" value="ECO:0007669"/>
    <property type="project" value="UniProtKB-SubCell"/>
</dbReference>
<feature type="compositionally biased region" description="Acidic residues" evidence="10">
    <location>
        <begin position="359"/>
        <end position="369"/>
    </location>
</feature>
<dbReference type="AlphaFoldDB" id="A0A8C0C0U9"/>
<feature type="compositionally biased region" description="Polar residues" evidence="10">
    <location>
        <begin position="470"/>
        <end position="479"/>
    </location>
</feature>
<feature type="compositionally biased region" description="Basic residues" evidence="10">
    <location>
        <begin position="214"/>
        <end position="232"/>
    </location>
</feature>
<dbReference type="Ensembl" id="ENSBJAT00000025813.1">
    <property type="protein sequence ID" value="ENSBJAP00000025119.1"/>
    <property type="gene ID" value="ENSBJAG00000016056.1"/>
</dbReference>
<dbReference type="Proteomes" id="UP000694555">
    <property type="component" value="Unplaced"/>
</dbReference>
<reference evidence="12" key="1">
    <citation type="submission" date="2025-08" db="UniProtKB">
        <authorList>
            <consortium name="Ensembl"/>
        </authorList>
    </citation>
    <scope>IDENTIFICATION</scope>
</reference>
<feature type="region of interest" description="Disordered" evidence="10">
    <location>
        <begin position="1"/>
        <end position="56"/>
    </location>
</feature>
<evidence type="ECO:0000256" key="2">
    <source>
        <dbReference type="ARBA" id="ARBA00010291"/>
    </source>
</evidence>
<feature type="compositionally biased region" description="Basic residues" evidence="10">
    <location>
        <begin position="337"/>
        <end position="348"/>
    </location>
</feature>
<protein>
    <recommendedName>
        <fullName evidence="7">Centromere protein C</fullName>
    </recommendedName>
    <alternativeName>
        <fullName evidence="8">Centromere autoantigen C</fullName>
    </alternativeName>
    <alternativeName>
        <fullName evidence="9">Centromere protein C 1</fullName>
    </alternativeName>
</protein>
<evidence type="ECO:0000256" key="1">
    <source>
        <dbReference type="ARBA" id="ARBA00004123"/>
    </source>
</evidence>
<feature type="compositionally biased region" description="Basic and acidic residues" evidence="10">
    <location>
        <begin position="27"/>
        <end position="56"/>
    </location>
</feature>
<dbReference type="GO" id="GO:0051315">
    <property type="term" value="P:attachment of mitotic spindle microtubules to kinetochore"/>
    <property type="evidence" value="ECO:0007669"/>
    <property type="project" value="TreeGrafter"/>
</dbReference>
<keyword evidence="13" id="KW-1185">Reference proteome</keyword>
<evidence type="ECO:0000259" key="11">
    <source>
        <dbReference type="Pfam" id="PF11699"/>
    </source>
</evidence>
<evidence type="ECO:0000256" key="10">
    <source>
        <dbReference type="SAM" id="MobiDB-lite"/>
    </source>
</evidence>
<name>A0A8C0C0U9_9AVES</name>
<dbReference type="InterPro" id="IPR011051">
    <property type="entry name" value="RmlC_Cupin_sf"/>
</dbReference>
<dbReference type="PANTHER" id="PTHR16684">
    <property type="entry name" value="CENTROMERE PROTEIN C"/>
    <property type="match status" value="1"/>
</dbReference>
<sequence>TNSVKRACNSAESLPASPLKPVSSKGWSHESPLKPAVHDHVADSEKPKSPVSERETNNMLKDVEALCKSPAASLDSEDDYGAIGSPLLLEEAKRSVHMCSASMPPPLPLPVKDQDIEIESECEFLIDESDGVPFNSFSIPHKNKQSKKDGSAIPVSKSQSSEKEKTESKKGKNRKVQLEALTTQKMDDLDVRVHDFKGTSGTDPVSNSEGKVLKSQRQKSTRMGKTKKHALRRGSSNQKKDTSRKPEGKELVLSWSRLETEASDAEQHKTRVMPSDDLPMPSAGHQQERTLSPKKNLKSSKYVQSASKASQQLVHKKQTAKQKLPEVSKRLAESPRKKLKKSGKKSSNKKPQLQREGSSDSEPDEEELEREPVKLNEVFTSPLHQKLQTSVIHELAKFETPENGLHTLESLCGANNKTPVKALQHLIDSVKNAEKKQLSAKSSGKMPEKMHYRASKGVCSNPEDTESQTDSDSFSVQNTARKKQALSDVKIKSNKRKRNMQHGLRGWFLNVFSGNSEDLNYQVKNLLSDSIARHKIVMPSNTPNVRRTKRIRLRPLEYWRGERVNYTMRPSGIIFALGFFFVSSGTEIPANLVDTLADTSKPTIVVDPVTNGEVLLECVNTESSNSCFFKDESIEIYKNLNTSYFATGRLILKPFKEKGHQFVYMDTIAFHVIRGKIVVTLHKTSYYLTTGDFFYVPAGNGYNIRNLLNEESVLVFTQLKKDSFYRKVC</sequence>
<dbReference type="Pfam" id="PF11699">
    <property type="entry name" value="CENP-C_C"/>
    <property type="match status" value="1"/>
</dbReference>
<evidence type="ECO:0000256" key="5">
    <source>
        <dbReference type="ARBA" id="ARBA00053516"/>
    </source>
</evidence>
<evidence type="ECO:0000256" key="9">
    <source>
        <dbReference type="ARBA" id="ARBA00083562"/>
    </source>
</evidence>
<dbReference type="SUPFAM" id="SSF51182">
    <property type="entry name" value="RmlC-like cupins"/>
    <property type="match status" value="1"/>
</dbReference>
<dbReference type="GO" id="GO:0051382">
    <property type="term" value="P:kinetochore assembly"/>
    <property type="evidence" value="ECO:0007669"/>
    <property type="project" value="InterPro"/>
</dbReference>
<proteinExistence type="inferred from homology"/>
<evidence type="ECO:0000256" key="7">
    <source>
        <dbReference type="ARBA" id="ARBA00068530"/>
    </source>
</evidence>
<evidence type="ECO:0000313" key="13">
    <source>
        <dbReference type="Proteomes" id="UP000694555"/>
    </source>
</evidence>
<evidence type="ECO:0000256" key="6">
    <source>
        <dbReference type="ARBA" id="ARBA00064952"/>
    </source>
</evidence>
<comment type="subcellular location">
    <subcellularLocation>
        <location evidence="1">Nucleus</location>
    </subcellularLocation>
</comment>
<feature type="compositionally biased region" description="Polar residues" evidence="10">
    <location>
        <begin position="199"/>
        <end position="209"/>
    </location>
</feature>
<comment type="subunit">
    <text evidence="6">Oligomer. Component of the CENPA-NAC complex, at least composed of CENPA, CENPC, CENPH, CENPM, CENPN, CENPT and CENPU. The CENPA-NAC complex interacts with the CENPA-CAD complex, composed of CENPI, CENPK, CENPL, CENPO, CENPP, CENPQ, CENPR and CENPS. Binds to DAXX. Interacts with DNMT3B. Interacts directly with CENPA. Identified in a centromere complex containing histones H2A, H2B and H4, and at least CENPA, CENPB, CENPC, CENPT, CENPN, HJURP, SUPT16H, SSRP1 and RSF1. Interacts with MEIKIN.</text>
</comment>
<keyword evidence="4" id="KW-0539">Nucleus</keyword>
<feature type="region of interest" description="Disordered" evidence="10">
    <location>
        <begin position="135"/>
        <end position="381"/>
    </location>
</feature>
<dbReference type="InterPro" id="IPR028386">
    <property type="entry name" value="CENP-C/Mif2/cnp3"/>
</dbReference>
<feature type="region of interest" description="Disordered" evidence="10">
    <location>
        <begin position="435"/>
        <end position="481"/>
    </location>
</feature>
<feature type="compositionally biased region" description="Polar residues" evidence="10">
    <location>
        <begin position="299"/>
        <end position="313"/>
    </location>
</feature>
<evidence type="ECO:0000256" key="4">
    <source>
        <dbReference type="ARBA" id="ARBA00023242"/>
    </source>
</evidence>